<dbReference type="RefSeq" id="YP_006906491.1">
    <property type="nucleotide sequence ID" value="NC_018839.1"/>
</dbReference>
<sequence>MRVVKAETPSQNGFHSRTAVTLYSCVLSEHARPISAEGVPSGFRVLVAKAPRTLKPSLMACTPFRAVPDRLSPMRLMPSP</sequence>
<dbReference type="EMBL" id="JX262216">
    <property type="protein sequence ID" value="AFT97548.1"/>
    <property type="molecule type" value="Genomic_DNA"/>
</dbReference>
<gene>
    <name evidence="1" type="primary">45</name>
    <name evidence="1" type="ORF">P141_45</name>
</gene>
<accession>K4HP27</accession>
<reference evidence="1 2" key="1">
    <citation type="journal article" date="2012" name="MBio">
        <title>Propionibacterium acnes Bacteriophages Display Limited Genetic Diversity and Broad Killing Activity against Bacterial Skin Isolates.</title>
        <authorList>
            <person name="Marinelli L.J."/>
            <person name="Fitz-Gibbon S."/>
            <person name="Hayes C."/>
            <person name="Bowman C."/>
            <person name="Inkeles M."/>
            <person name="Loncaric A."/>
            <person name="Russell D.A."/>
            <person name="Jacobs-Sera D."/>
            <person name="Cokus S."/>
            <person name="Pellegrini M."/>
            <person name="Kim J."/>
            <person name="Miller J.F."/>
            <person name="Hatfull G.F."/>
            <person name="Modlin R.L."/>
        </authorList>
    </citation>
    <scope>NUCLEOTIDE SEQUENCE [LARGE SCALE GENOMIC DNA]</scope>
</reference>
<proteinExistence type="predicted"/>
<organism evidence="1 2">
    <name type="scientific">Propionibacterium phage P14</name>
    <dbReference type="NCBI Taxonomy" id="1229784"/>
    <lineage>
        <taxon>Viruses</taxon>
        <taxon>Duplodnaviria</taxon>
        <taxon>Heunggongvirae</taxon>
        <taxon>Uroviricota</taxon>
        <taxon>Caudoviricetes</taxon>
        <taxon>Pahexavirus</taxon>
        <taxon>Pahexavirus P144</taxon>
    </lineage>
</organism>
<evidence type="ECO:0000313" key="1">
    <source>
        <dbReference type="EMBL" id="AFT97548.1"/>
    </source>
</evidence>
<keyword evidence="2" id="KW-1185">Reference proteome</keyword>
<evidence type="ECO:0000313" key="2">
    <source>
        <dbReference type="Proteomes" id="UP000008051"/>
    </source>
</evidence>
<dbReference type="Proteomes" id="UP000008051">
    <property type="component" value="Segment"/>
</dbReference>
<dbReference type="GeneID" id="13826980"/>
<name>K4HP27_9CAUD</name>
<dbReference type="KEGG" id="vg:13826980"/>
<dbReference type="OrthoDB" id="23789at10239"/>
<protein>
    <submittedName>
        <fullName evidence="1">Uncharacterized protein</fullName>
    </submittedName>
</protein>